<evidence type="ECO:0000256" key="1">
    <source>
        <dbReference type="SAM" id="Phobius"/>
    </source>
</evidence>
<keyword evidence="1" id="KW-0472">Membrane</keyword>
<protein>
    <recommendedName>
        <fullName evidence="4">Transmembrane protein</fullName>
    </recommendedName>
</protein>
<evidence type="ECO:0000313" key="3">
    <source>
        <dbReference type="Proteomes" id="UP000475862"/>
    </source>
</evidence>
<sequence length="217" mass="26027">MSAAITTRTTNVCRKPEKLIIMLSLNDTSTTCVVYILHKSLHKWRKFCTTYLSQYESRSIEKCIIAPLVQIAHNYLNSPNSRIQCDCLCIVQVKRHKFSAVFQRIEKNHKNLTKTTKFIHHKFLTNRFFILFFLYTRLNFQKFSIKNFKKNLIQGFFVLTSYCIIIQKIFENFTTIYRLLKYSFFLYKYRYNFLAKSKYLEIEQKVTSTELISAYFI</sequence>
<name>A0A6G0T667_APHGL</name>
<reference evidence="2 3" key="1">
    <citation type="submission" date="2019-08" db="EMBL/GenBank/DDBJ databases">
        <title>The genome of the soybean aphid Biotype 1, its phylome, world population structure and adaptation to the North American continent.</title>
        <authorList>
            <person name="Giordano R."/>
            <person name="Donthu R.K."/>
            <person name="Hernandez A.G."/>
            <person name="Wright C.L."/>
            <person name="Zimin A.V."/>
        </authorList>
    </citation>
    <scope>NUCLEOTIDE SEQUENCE [LARGE SCALE GENOMIC DNA]</scope>
    <source>
        <tissue evidence="2">Whole aphids</tissue>
    </source>
</reference>
<accession>A0A6G0T667</accession>
<evidence type="ECO:0000313" key="2">
    <source>
        <dbReference type="EMBL" id="KAE9526748.1"/>
    </source>
</evidence>
<feature type="transmembrane region" description="Helical" evidence="1">
    <location>
        <begin position="152"/>
        <end position="170"/>
    </location>
</feature>
<dbReference type="AlphaFoldDB" id="A0A6G0T667"/>
<dbReference type="EMBL" id="VYZN01000054">
    <property type="protein sequence ID" value="KAE9526748.1"/>
    <property type="molecule type" value="Genomic_DNA"/>
</dbReference>
<feature type="transmembrane region" description="Helical" evidence="1">
    <location>
        <begin position="123"/>
        <end position="140"/>
    </location>
</feature>
<gene>
    <name evidence="2" type="ORF">AGLY_013396</name>
</gene>
<evidence type="ECO:0008006" key="4">
    <source>
        <dbReference type="Google" id="ProtNLM"/>
    </source>
</evidence>
<keyword evidence="3" id="KW-1185">Reference proteome</keyword>
<keyword evidence="1" id="KW-0812">Transmembrane</keyword>
<comment type="caution">
    <text evidence="2">The sequence shown here is derived from an EMBL/GenBank/DDBJ whole genome shotgun (WGS) entry which is preliminary data.</text>
</comment>
<keyword evidence="1" id="KW-1133">Transmembrane helix</keyword>
<organism evidence="2 3">
    <name type="scientific">Aphis glycines</name>
    <name type="common">Soybean aphid</name>
    <dbReference type="NCBI Taxonomy" id="307491"/>
    <lineage>
        <taxon>Eukaryota</taxon>
        <taxon>Metazoa</taxon>
        <taxon>Ecdysozoa</taxon>
        <taxon>Arthropoda</taxon>
        <taxon>Hexapoda</taxon>
        <taxon>Insecta</taxon>
        <taxon>Pterygota</taxon>
        <taxon>Neoptera</taxon>
        <taxon>Paraneoptera</taxon>
        <taxon>Hemiptera</taxon>
        <taxon>Sternorrhyncha</taxon>
        <taxon>Aphidomorpha</taxon>
        <taxon>Aphidoidea</taxon>
        <taxon>Aphididae</taxon>
        <taxon>Aphidini</taxon>
        <taxon>Aphis</taxon>
        <taxon>Aphis</taxon>
    </lineage>
</organism>
<proteinExistence type="predicted"/>
<dbReference type="Proteomes" id="UP000475862">
    <property type="component" value="Unassembled WGS sequence"/>
</dbReference>